<proteinExistence type="predicted"/>
<dbReference type="Pfam" id="PF19457">
    <property type="entry name" value="DUF5994"/>
    <property type="match status" value="1"/>
</dbReference>
<feature type="region of interest" description="Disordered" evidence="1">
    <location>
        <begin position="151"/>
        <end position="173"/>
    </location>
</feature>
<evidence type="ECO:0000256" key="1">
    <source>
        <dbReference type="SAM" id="MobiDB-lite"/>
    </source>
</evidence>
<sequence length="173" mass="18719">MPDSPTPHPEGLLADGVHESVRPGTALLRLTTTHERQGILDGAWWPRSRHLATELPGLIGALTERLGPVTRIGLDSGAWDEMPTRMTVDDRVVHIDAFSLGDDTALVTRGDQDYFSLLVVPPDTPPEAARAAMAEAVRADNPKQAVQILIDTSTGQARPTQPGAVDDHRREGR</sequence>
<dbReference type="InterPro" id="IPR046036">
    <property type="entry name" value="DUF5994"/>
</dbReference>
<evidence type="ECO:0000313" key="2">
    <source>
        <dbReference type="EMBL" id="AZQ40569.1"/>
    </source>
</evidence>
<dbReference type="RefSeq" id="WP_126399950.1">
    <property type="nucleotide sequence ID" value="NZ_CP034539.1"/>
</dbReference>
<dbReference type="KEGG" id="scya:EJ357_24670"/>
<keyword evidence="3" id="KW-1185">Reference proteome</keyword>
<protein>
    <submittedName>
        <fullName evidence="2">Uncharacterized protein</fullName>
    </submittedName>
</protein>
<name>A0A3Q9EWD1_9ACTN</name>
<evidence type="ECO:0000313" key="3">
    <source>
        <dbReference type="Proteomes" id="UP000280298"/>
    </source>
</evidence>
<dbReference type="EMBL" id="CP034539">
    <property type="protein sequence ID" value="AZQ40569.1"/>
    <property type="molecule type" value="Genomic_DNA"/>
</dbReference>
<reference evidence="2 3" key="1">
    <citation type="journal article" date="2019" name="Int. J. Syst. Evol. Microbiol.">
        <title>Streptomyces cyaneochromogenes sp. nov., a blue pigment-producing actinomycete from manganese-contaminated soil.</title>
        <authorList>
            <person name="Tang X."/>
            <person name="Zhao J."/>
            <person name="Li K."/>
            <person name="Chen Z."/>
            <person name="Sun Y."/>
            <person name="Gao J."/>
        </authorList>
    </citation>
    <scope>NUCLEOTIDE SEQUENCE [LARGE SCALE GENOMIC DNA]</scope>
    <source>
        <strain evidence="2 3">MK-45</strain>
    </source>
</reference>
<dbReference type="AlphaFoldDB" id="A0A3Q9EWD1"/>
<dbReference type="OrthoDB" id="3785441at2"/>
<organism evidence="2 3">
    <name type="scientific">Streptomyces cyaneochromogenes</name>
    <dbReference type="NCBI Taxonomy" id="2496836"/>
    <lineage>
        <taxon>Bacteria</taxon>
        <taxon>Bacillati</taxon>
        <taxon>Actinomycetota</taxon>
        <taxon>Actinomycetes</taxon>
        <taxon>Kitasatosporales</taxon>
        <taxon>Streptomycetaceae</taxon>
        <taxon>Streptomyces</taxon>
    </lineage>
</organism>
<gene>
    <name evidence="2" type="ORF">EJ357_24670</name>
</gene>
<dbReference type="Proteomes" id="UP000280298">
    <property type="component" value="Chromosome"/>
</dbReference>
<accession>A0A3Q9EWD1</accession>